<evidence type="ECO:0000313" key="2">
    <source>
        <dbReference type="EMBL" id="KAH3716356.1"/>
    </source>
</evidence>
<proteinExistence type="predicted"/>
<accession>A0A9D4C399</accession>
<keyword evidence="6" id="KW-1185">Reference proteome</keyword>
<dbReference type="EMBL" id="JAIWYP010000006">
    <property type="protein sequence ID" value="KAH3810021.1"/>
    <property type="molecule type" value="Genomic_DNA"/>
</dbReference>
<dbReference type="Pfam" id="PF13873">
    <property type="entry name" value="Myb_DNA-bind_5"/>
    <property type="match status" value="1"/>
</dbReference>
<dbReference type="EMBL" id="JAIWYP010000001">
    <property type="protein sequence ID" value="KAH3890011.1"/>
    <property type="molecule type" value="Genomic_DNA"/>
</dbReference>
<dbReference type="EMBL" id="JAIWYP010000008">
    <property type="protein sequence ID" value="KAH3780259.1"/>
    <property type="molecule type" value="Genomic_DNA"/>
</dbReference>
<evidence type="ECO:0000313" key="4">
    <source>
        <dbReference type="EMBL" id="KAH3810021.1"/>
    </source>
</evidence>
<comment type="caution">
    <text evidence="2">The sequence shown here is derived from an EMBL/GenBank/DDBJ whole genome shotgun (WGS) entry which is preliminary data.</text>
</comment>
<dbReference type="InterPro" id="IPR028002">
    <property type="entry name" value="Myb_DNA-bind_5"/>
</dbReference>
<sequence length="60" mass="6876">MDAVTLNEKKREKRKLNWTKIETEVLAAAYIEQHALINGNFSSTLSGKDKDLAWEKIAEQ</sequence>
<protein>
    <recommendedName>
        <fullName evidence="1">Myb/SANT-like DNA-binding domain-containing protein</fullName>
    </recommendedName>
</protein>
<reference evidence="2" key="2">
    <citation type="submission" date="2020-11" db="EMBL/GenBank/DDBJ databases">
        <authorList>
            <person name="McCartney M.A."/>
            <person name="Auch B."/>
            <person name="Kono T."/>
            <person name="Mallez S."/>
            <person name="Becker A."/>
            <person name="Gohl D.M."/>
            <person name="Silverstein K.A.T."/>
            <person name="Koren S."/>
            <person name="Bechman K.B."/>
            <person name="Herman A."/>
            <person name="Abrahante J.E."/>
            <person name="Garbe J."/>
        </authorList>
    </citation>
    <scope>NUCLEOTIDE SEQUENCE</scope>
    <source>
        <strain evidence="2">Duluth1</strain>
        <tissue evidence="2">Whole animal</tissue>
    </source>
</reference>
<organism evidence="2 6">
    <name type="scientific">Dreissena polymorpha</name>
    <name type="common">Zebra mussel</name>
    <name type="synonym">Mytilus polymorpha</name>
    <dbReference type="NCBI Taxonomy" id="45954"/>
    <lineage>
        <taxon>Eukaryota</taxon>
        <taxon>Metazoa</taxon>
        <taxon>Spiralia</taxon>
        <taxon>Lophotrochozoa</taxon>
        <taxon>Mollusca</taxon>
        <taxon>Bivalvia</taxon>
        <taxon>Autobranchia</taxon>
        <taxon>Heteroconchia</taxon>
        <taxon>Euheterodonta</taxon>
        <taxon>Imparidentia</taxon>
        <taxon>Neoheterodontei</taxon>
        <taxon>Myida</taxon>
        <taxon>Dreissenoidea</taxon>
        <taxon>Dreissenidae</taxon>
        <taxon>Dreissena</taxon>
    </lineage>
</organism>
<dbReference type="Proteomes" id="UP000828390">
    <property type="component" value="Unassembled WGS sequence"/>
</dbReference>
<gene>
    <name evidence="5" type="ORF">DPMN_014078</name>
    <name evidence="2" type="ORF">DPMN_059077</name>
    <name evidence="4" type="ORF">DPMN_138403</name>
    <name evidence="3" type="ORF">DPMN_158069</name>
</gene>
<evidence type="ECO:0000313" key="5">
    <source>
        <dbReference type="EMBL" id="KAH3890011.1"/>
    </source>
</evidence>
<name>A0A9D4C399_DREPO</name>
<evidence type="ECO:0000259" key="1">
    <source>
        <dbReference type="Pfam" id="PF13873"/>
    </source>
</evidence>
<reference evidence="2" key="1">
    <citation type="journal article" date="2019" name="bioRxiv">
        <title>The Genome of the Zebra Mussel, Dreissena polymorpha: A Resource for Invasive Species Research.</title>
        <authorList>
            <person name="McCartney M.A."/>
            <person name="Auch B."/>
            <person name="Kono T."/>
            <person name="Mallez S."/>
            <person name="Zhang Y."/>
            <person name="Obille A."/>
            <person name="Becker A."/>
            <person name="Abrahante J.E."/>
            <person name="Garbe J."/>
            <person name="Badalamenti J.P."/>
            <person name="Herman A."/>
            <person name="Mangelson H."/>
            <person name="Liachko I."/>
            <person name="Sullivan S."/>
            <person name="Sone E.D."/>
            <person name="Koren S."/>
            <person name="Silverstein K.A.T."/>
            <person name="Beckman K.B."/>
            <person name="Gohl D.M."/>
        </authorList>
    </citation>
    <scope>NUCLEOTIDE SEQUENCE</scope>
    <source>
        <strain evidence="2">Duluth1</strain>
        <tissue evidence="2">Whole animal</tissue>
    </source>
</reference>
<evidence type="ECO:0000313" key="6">
    <source>
        <dbReference type="Proteomes" id="UP000828390"/>
    </source>
</evidence>
<feature type="domain" description="Myb/SANT-like DNA-binding" evidence="1">
    <location>
        <begin position="14"/>
        <end position="60"/>
    </location>
</feature>
<dbReference type="AlphaFoldDB" id="A0A9D4C399"/>
<evidence type="ECO:0000313" key="3">
    <source>
        <dbReference type="EMBL" id="KAH3780259.1"/>
    </source>
</evidence>
<dbReference type="EMBL" id="JAIWYP010000013">
    <property type="protein sequence ID" value="KAH3716356.1"/>
    <property type="molecule type" value="Genomic_DNA"/>
</dbReference>